<dbReference type="PANTHER" id="PTHR40387:SF1">
    <property type="entry name" value="PROTEIN FAM240B"/>
    <property type="match status" value="1"/>
</dbReference>
<dbReference type="EMBL" id="JAGXEW010000002">
    <property type="protein sequence ID" value="KAK1174443.1"/>
    <property type="molecule type" value="Genomic_DNA"/>
</dbReference>
<dbReference type="InterPro" id="IPR040261">
    <property type="entry name" value="FAM240"/>
</dbReference>
<accession>A0AAD8GHY9</accession>
<dbReference type="PANTHER" id="PTHR40387">
    <property type="entry name" value="PROTEIN FAM240B"/>
    <property type="match status" value="1"/>
</dbReference>
<dbReference type="AlphaFoldDB" id="A0AAD8GHY9"/>
<dbReference type="Proteomes" id="UP001230051">
    <property type="component" value="Unassembled WGS sequence"/>
</dbReference>
<comment type="caution">
    <text evidence="1">The sequence shown here is derived from an EMBL/GenBank/DDBJ whole genome shotgun (WGS) entry which is preliminary data.</text>
</comment>
<evidence type="ECO:0000313" key="2">
    <source>
        <dbReference type="Proteomes" id="UP001230051"/>
    </source>
</evidence>
<gene>
    <name evidence="1" type="primary">FAM240C</name>
    <name evidence="1" type="ORF">AOXY_G1934</name>
</gene>
<sequence length="92" mass="10904">MNTNMSRRAVLVHDKALIKNFWEQKIDSQYQVTESEDVRMKKSALKKLRNEWVEQLESRTKHLKKFNEDRHKQMQASLLTTEPTLCKAESVA</sequence>
<evidence type="ECO:0000313" key="1">
    <source>
        <dbReference type="EMBL" id="KAK1174443.1"/>
    </source>
</evidence>
<proteinExistence type="predicted"/>
<reference evidence="1" key="1">
    <citation type="submission" date="2022-02" db="EMBL/GenBank/DDBJ databases">
        <title>Atlantic sturgeon de novo genome assembly.</title>
        <authorList>
            <person name="Stock M."/>
            <person name="Klopp C."/>
            <person name="Guiguen Y."/>
            <person name="Cabau C."/>
            <person name="Parinello H."/>
            <person name="Santidrian Yebra-Pimentel E."/>
            <person name="Kuhl H."/>
            <person name="Dirks R.P."/>
            <person name="Guessner J."/>
            <person name="Wuertz S."/>
            <person name="Du K."/>
            <person name="Schartl M."/>
        </authorList>
    </citation>
    <scope>NUCLEOTIDE SEQUENCE</scope>
    <source>
        <strain evidence="1">STURGEONOMICS-FGT-2020</strain>
        <tissue evidence="1">Whole blood</tissue>
    </source>
</reference>
<protein>
    <submittedName>
        <fullName evidence="1">Protein FAM240A</fullName>
    </submittedName>
</protein>
<name>A0AAD8GHY9_ACIOX</name>
<organism evidence="1 2">
    <name type="scientific">Acipenser oxyrinchus oxyrinchus</name>
    <dbReference type="NCBI Taxonomy" id="40147"/>
    <lineage>
        <taxon>Eukaryota</taxon>
        <taxon>Metazoa</taxon>
        <taxon>Chordata</taxon>
        <taxon>Craniata</taxon>
        <taxon>Vertebrata</taxon>
        <taxon>Euteleostomi</taxon>
        <taxon>Actinopterygii</taxon>
        <taxon>Chondrostei</taxon>
        <taxon>Acipenseriformes</taxon>
        <taxon>Acipenseridae</taxon>
        <taxon>Acipenser</taxon>
    </lineage>
</organism>
<keyword evidence="2" id="KW-1185">Reference proteome</keyword>